<dbReference type="VEuPathDB" id="FungiDB:SDRG_06095"/>
<feature type="transmembrane region" description="Helical" evidence="5">
    <location>
        <begin position="121"/>
        <end position="143"/>
    </location>
</feature>
<feature type="transmembrane region" description="Helical" evidence="5">
    <location>
        <begin position="76"/>
        <end position="100"/>
    </location>
</feature>
<dbReference type="SUPFAM" id="SSF52058">
    <property type="entry name" value="L domain-like"/>
    <property type="match status" value="1"/>
</dbReference>
<evidence type="ECO:0000313" key="8">
    <source>
        <dbReference type="Proteomes" id="UP000030762"/>
    </source>
</evidence>
<dbReference type="EMBL" id="JH767147">
    <property type="protein sequence ID" value="EQC36658.1"/>
    <property type="molecule type" value="Genomic_DNA"/>
</dbReference>
<keyword evidence="8" id="KW-1185">Reference proteome</keyword>
<dbReference type="PANTHER" id="PTHR48051">
    <property type="match status" value="1"/>
</dbReference>
<evidence type="ECO:0000256" key="4">
    <source>
        <dbReference type="ARBA" id="ARBA00023180"/>
    </source>
</evidence>
<feature type="transmembrane region" description="Helical" evidence="5">
    <location>
        <begin position="167"/>
        <end position="191"/>
    </location>
</feature>
<dbReference type="InterPro" id="IPR000800">
    <property type="entry name" value="Notch_dom"/>
</dbReference>
<dbReference type="InParanoid" id="T0RVZ9"/>
<keyword evidence="4" id="KW-0325">Glycoprotein</keyword>
<dbReference type="InterPro" id="IPR050216">
    <property type="entry name" value="LRR_domain-containing"/>
</dbReference>
<proteinExistence type="predicted"/>
<dbReference type="PANTHER" id="PTHR48051:SF1">
    <property type="entry name" value="RAS SUPPRESSOR PROTEIN 1"/>
    <property type="match status" value="1"/>
</dbReference>
<keyword evidence="5" id="KW-1133">Transmembrane helix</keyword>
<dbReference type="OrthoDB" id="76036at2759"/>
<evidence type="ECO:0000256" key="2">
    <source>
        <dbReference type="ARBA" id="ARBA00022737"/>
    </source>
</evidence>
<dbReference type="GO" id="GO:0005737">
    <property type="term" value="C:cytoplasm"/>
    <property type="evidence" value="ECO:0007669"/>
    <property type="project" value="TreeGrafter"/>
</dbReference>
<protein>
    <recommendedName>
        <fullName evidence="6">LNR domain-containing protein</fullName>
    </recommendedName>
</protein>
<evidence type="ECO:0000313" key="7">
    <source>
        <dbReference type="EMBL" id="EQC36658.1"/>
    </source>
</evidence>
<keyword evidence="1" id="KW-0433">Leucine-rich repeat</keyword>
<dbReference type="Pfam" id="PF00066">
    <property type="entry name" value="Notch"/>
    <property type="match status" value="1"/>
</dbReference>
<keyword evidence="3" id="KW-1015">Disulfide bond</keyword>
<organism evidence="7 8">
    <name type="scientific">Saprolegnia diclina (strain VS20)</name>
    <dbReference type="NCBI Taxonomy" id="1156394"/>
    <lineage>
        <taxon>Eukaryota</taxon>
        <taxon>Sar</taxon>
        <taxon>Stramenopiles</taxon>
        <taxon>Oomycota</taxon>
        <taxon>Saprolegniomycetes</taxon>
        <taxon>Saprolegniales</taxon>
        <taxon>Saprolegniaceae</taxon>
        <taxon>Saprolegnia</taxon>
    </lineage>
</organism>
<dbReference type="InterPro" id="IPR001611">
    <property type="entry name" value="Leu-rich_rpt"/>
</dbReference>
<dbReference type="AlphaFoldDB" id="T0RVZ9"/>
<dbReference type="InterPro" id="IPR032675">
    <property type="entry name" value="LRR_dom_sf"/>
</dbReference>
<feature type="transmembrane region" description="Helical" evidence="5">
    <location>
        <begin position="39"/>
        <end position="64"/>
    </location>
</feature>
<evidence type="ECO:0000259" key="6">
    <source>
        <dbReference type="SMART" id="SM00004"/>
    </source>
</evidence>
<evidence type="ECO:0000256" key="5">
    <source>
        <dbReference type="SAM" id="Phobius"/>
    </source>
</evidence>
<feature type="transmembrane region" description="Helical" evidence="5">
    <location>
        <begin position="308"/>
        <end position="327"/>
    </location>
</feature>
<evidence type="ECO:0000256" key="3">
    <source>
        <dbReference type="ARBA" id="ARBA00023157"/>
    </source>
</evidence>
<dbReference type="SMART" id="SM00004">
    <property type="entry name" value="NL"/>
    <property type="match status" value="1"/>
</dbReference>
<reference evidence="7 8" key="1">
    <citation type="submission" date="2012-04" db="EMBL/GenBank/DDBJ databases">
        <title>The Genome Sequence of Saprolegnia declina VS20.</title>
        <authorList>
            <consortium name="The Broad Institute Genome Sequencing Platform"/>
            <person name="Russ C."/>
            <person name="Nusbaum C."/>
            <person name="Tyler B."/>
            <person name="van West P."/>
            <person name="Dieguez-Uribeondo J."/>
            <person name="de Bruijn I."/>
            <person name="Tripathy S."/>
            <person name="Jiang R."/>
            <person name="Young S.K."/>
            <person name="Zeng Q."/>
            <person name="Gargeya S."/>
            <person name="Fitzgerald M."/>
            <person name="Haas B."/>
            <person name="Abouelleil A."/>
            <person name="Alvarado L."/>
            <person name="Arachchi H.M."/>
            <person name="Berlin A."/>
            <person name="Chapman S.B."/>
            <person name="Goldberg J."/>
            <person name="Griggs A."/>
            <person name="Gujja S."/>
            <person name="Hansen M."/>
            <person name="Howarth C."/>
            <person name="Imamovic A."/>
            <person name="Larimer J."/>
            <person name="McCowen C."/>
            <person name="Montmayeur A."/>
            <person name="Murphy C."/>
            <person name="Neiman D."/>
            <person name="Pearson M."/>
            <person name="Priest M."/>
            <person name="Roberts A."/>
            <person name="Saif S."/>
            <person name="Shea T."/>
            <person name="Sisk P."/>
            <person name="Sykes S."/>
            <person name="Wortman J."/>
            <person name="Nusbaum C."/>
            <person name="Birren B."/>
        </authorList>
    </citation>
    <scope>NUCLEOTIDE SEQUENCE [LARGE SCALE GENOMIC DNA]</scope>
    <source>
        <strain evidence="7 8">VS20</strain>
    </source>
</reference>
<dbReference type="Gene3D" id="3.80.10.10">
    <property type="entry name" value="Ribonuclease Inhibitor"/>
    <property type="match status" value="1"/>
</dbReference>
<keyword evidence="5" id="KW-0812">Transmembrane</keyword>
<dbReference type="Gene3D" id="4.10.470.20">
    <property type="match status" value="1"/>
</dbReference>
<feature type="domain" description="LNR" evidence="6">
    <location>
        <begin position="581"/>
        <end position="623"/>
    </location>
</feature>
<keyword evidence="2" id="KW-0677">Repeat</keyword>
<dbReference type="Proteomes" id="UP000030762">
    <property type="component" value="Unassembled WGS sequence"/>
</dbReference>
<evidence type="ECO:0000256" key="1">
    <source>
        <dbReference type="ARBA" id="ARBA00022614"/>
    </source>
</evidence>
<accession>T0RVZ9</accession>
<sequence>MSLDAPRRMRVKVRMQASAREHAALHAAMQRHRLTRKTIYVLVLGHHGLTFLVAIALGGAHFASATEVLGGRPPSGVAYLLVGLLHLSACMTWAPTHLIAYAPYLHALEMAAHVYTASNMAATLVEPSCPLGFAYLVALHMAWTSKSLVPPMVCAKRPTLRTPLVSLSYALLSFYVSVGYVLWVLVVPAATTISHFRHQSRDFDWAATHVPTWRFVLSSEPLDIATRLIALVATYVRLHTVVAAVRVVPSRVKRTHTLNSISEDKTSDGRRAVLRLLPATKELLDKVRPGSVAKALPVILPANRRWRVGLYFIYNLLALTLLVLTTHRSYFRLACPPGCRVASPSWANERCHCVYFRWDCAVDGPMDAWDTYFQILSSPTLLWLHLQRCPLPNGLRADTLALFPCLYGLHFEASELRRWDIPQLPSTIASVFLHGTNLRGLPPALLSPPLSLQTLYVTDSPALGDLPSTVYASWHALRDIALTNTSQTSLSGQIQKLQALEYLDVGHNALTELPPELTKLPHIQLVFADHNQLVEIPAALVAAYPSLQLVLNSNPISTVPLSLLNAVQLHLIHVASTTYCNATRSSVCYRDCAPSCAAPRVGDNYCDSRCNVLGCNYDGGDCLPLP</sequence>
<keyword evidence="5" id="KW-0472">Membrane</keyword>
<dbReference type="RefSeq" id="XP_008610079.1">
    <property type="nucleotide sequence ID" value="XM_008611857.1"/>
</dbReference>
<dbReference type="PROSITE" id="PS51450">
    <property type="entry name" value="LRR"/>
    <property type="match status" value="1"/>
</dbReference>
<gene>
    <name evidence="7" type="ORF">SDRG_06095</name>
</gene>
<name>T0RVZ9_SAPDV</name>
<dbReference type="STRING" id="1156394.T0RVZ9"/>
<dbReference type="GeneID" id="19946822"/>